<evidence type="ECO:0000313" key="1">
    <source>
        <dbReference type="EMBL" id="PPK65193.1"/>
    </source>
</evidence>
<protein>
    <submittedName>
        <fullName evidence="1">Uncharacterized protein</fullName>
    </submittedName>
</protein>
<proteinExistence type="predicted"/>
<dbReference type="AlphaFoldDB" id="A0A2S6GJ29"/>
<sequence length="266" mass="29767">MSAPQARPQVGNYFRFLLPDGWTVQENANMLCLNSPDQQAAIMTVGLVGMFQPFTPDQFADYALRLQGMPVTAWHSGRPVPPPPGATAAGLFELTYAIGPIACHAVVVSQVTHGYGQCDASITMAAAQVPSWPAYREWLPDVAAHVAPAGSQTYGAGALARQNLDNSIALGQRFHEVDDHGQQRWQEVVDQRWRSDERRGFEFREALGNVDTRVDPYDNNRPVELSTRYRFYWVNRQGDIRGSDDPNYDPRVGSTDEWTVMPRYRP</sequence>
<name>A0A2S6GJ29_9PSEU</name>
<comment type="caution">
    <text evidence="1">The sequence shown here is derived from an EMBL/GenBank/DDBJ whole genome shotgun (WGS) entry which is preliminary data.</text>
</comment>
<keyword evidence="2" id="KW-1185">Reference proteome</keyword>
<gene>
    <name evidence="1" type="ORF">CLV40_11540</name>
</gene>
<organism evidence="1 2">
    <name type="scientific">Actinokineospora auranticolor</name>
    <dbReference type="NCBI Taxonomy" id="155976"/>
    <lineage>
        <taxon>Bacteria</taxon>
        <taxon>Bacillati</taxon>
        <taxon>Actinomycetota</taxon>
        <taxon>Actinomycetes</taxon>
        <taxon>Pseudonocardiales</taxon>
        <taxon>Pseudonocardiaceae</taxon>
        <taxon>Actinokineospora</taxon>
    </lineage>
</organism>
<dbReference type="OrthoDB" id="3666329at2"/>
<accession>A0A2S6GJ29</accession>
<reference evidence="1 2" key="1">
    <citation type="submission" date="2018-02" db="EMBL/GenBank/DDBJ databases">
        <title>Genomic Encyclopedia of Archaeal and Bacterial Type Strains, Phase II (KMG-II): from individual species to whole genera.</title>
        <authorList>
            <person name="Goeker M."/>
        </authorList>
    </citation>
    <scope>NUCLEOTIDE SEQUENCE [LARGE SCALE GENOMIC DNA]</scope>
    <source>
        <strain evidence="1 2">YU 961-1</strain>
    </source>
</reference>
<dbReference type="Proteomes" id="UP000239203">
    <property type="component" value="Unassembled WGS sequence"/>
</dbReference>
<evidence type="ECO:0000313" key="2">
    <source>
        <dbReference type="Proteomes" id="UP000239203"/>
    </source>
</evidence>
<dbReference type="EMBL" id="PTIX01000015">
    <property type="protein sequence ID" value="PPK65193.1"/>
    <property type="molecule type" value="Genomic_DNA"/>
</dbReference>
<dbReference type="RefSeq" id="WP_146108213.1">
    <property type="nucleotide sequence ID" value="NZ_CP154825.1"/>
</dbReference>